<name>A0A291AV24_9CAUD</name>
<evidence type="ECO:0000313" key="2">
    <source>
        <dbReference type="Proteomes" id="UP000223409"/>
    </source>
</evidence>
<dbReference type="Proteomes" id="UP000223409">
    <property type="component" value="Genome"/>
</dbReference>
<proteinExistence type="predicted"/>
<organism evidence="1 2">
    <name type="scientific">Mycobacterium phage OKCentral2016</name>
    <dbReference type="NCBI Taxonomy" id="2040289"/>
    <lineage>
        <taxon>Viruses</taxon>
        <taxon>Duplodnaviria</taxon>
        <taxon>Heunggongvirae</taxon>
        <taxon>Uroviricota</taxon>
        <taxon>Caudoviricetes</taxon>
        <taxon>Fromanvirus</taxon>
        <taxon>Fromanvirus goose</taxon>
    </lineage>
</organism>
<reference evidence="1 2" key="1">
    <citation type="submission" date="2017-08" db="EMBL/GenBank/DDBJ databases">
        <authorList>
            <person name="Patton C.J."/>
            <person name="Kotturi H."/>
            <person name="Stoner T.H."/>
            <person name="Garlena R.A."/>
            <person name="Russell D.A."/>
            <person name="Hatfull G.F."/>
        </authorList>
    </citation>
    <scope>NUCLEOTIDE SEQUENCE [LARGE SCALE GENOMIC DNA]</scope>
</reference>
<gene>
    <name evidence="1" type="primary">75</name>
    <name evidence="1" type="ORF">OKCENTRAL2016_75</name>
</gene>
<protein>
    <submittedName>
        <fullName evidence="1">Uncharacterized protein</fullName>
    </submittedName>
</protein>
<evidence type="ECO:0000313" key="1">
    <source>
        <dbReference type="EMBL" id="ATE84814.1"/>
    </source>
</evidence>
<sequence length="123" mass="13327">MARYNNRRRRPSGSRWMNLHFAGTCKVCGQEVKAGSRAYWDAANRTITCTSLDCADADGLVTFRAPTGPWEGPPEKRIPELAPTRIGTACLPRVHTVTLNSGAVLSVNARGRCEDAPCCGCCT</sequence>
<dbReference type="EMBL" id="MF773750">
    <property type="protein sequence ID" value="ATE84814.1"/>
    <property type="molecule type" value="Genomic_DNA"/>
</dbReference>
<accession>A0A291AV24</accession>